<dbReference type="GO" id="GO:0008360">
    <property type="term" value="P:regulation of cell shape"/>
    <property type="evidence" value="ECO:0007669"/>
    <property type="project" value="UniProtKB-KW"/>
</dbReference>
<sequence>MRNLWIFISRYNAFFFFIIFFTIGVVLTVRNNSYQRSVTINSTNKVVGDVYNNLNVLKKYINLGSVNDSLAVENAKLKTEILALKSIDTAKDIVVRDTSGVPQYTYLSARVIKNSITNRNNFITINRGKADGMETNMPVISPGRGVVGFVQDVSEHLATVRSLLHKDTHISVSLKKTNAVGSLVWGDRNSDYRKAFIKDIPNHFKVNLRDTVVTSGFSFFPSGIPVGTISNTGISTGDNFKTIEINLFNDFSTLQYVYVIKNKLAKEQTELEAKLPNEQ</sequence>
<keyword evidence="5" id="KW-1133">Transmembrane helix</keyword>
<keyword evidence="3" id="KW-0133">Cell shape</keyword>
<dbReference type="RefSeq" id="WP_099440830.1">
    <property type="nucleotide sequence ID" value="NZ_CP024091.1"/>
</dbReference>
<evidence type="ECO:0000256" key="3">
    <source>
        <dbReference type="ARBA" id="ARBA00022960"/>
    </source>
</evidence>
<evidence type="ECO:0000256" key="1">
    <source>
        <dbReference type="ARBA" id="ARBA00009369"/>
    </source>
</evidence>
<comment type="similarity">
    <text evidence="1">Belongs to the MreC family.</text>
</comment>
<dbReference type="Proteomes" id="UP000223749">
    <property type="component" value="Chromosome"/>
</dbReference>
<gene>
    <name evidence="7" type="ORF">CPT03_22010</name>
</gene>
<evidence type="ECO:0000313" key="7">
    <source>
        <dbReference type="EMBL" id="ATP58952.1"/>
    </source>
</evidence>
<keyword evidence="5" id="KW-0812">Transmembrane</keyword>
<dbReference type="GO" id="GO:0005886">
    <property type="term" value="C:plasma membrane"/>
    <property type="evidence" value="ECO:0007669"/>
    <property type="project" value="TreeGrafter"/>
</dbReference>
<organism evidence="7 8">
    <name type="scientific">Pedobacter ginsengisoli</name>
    <dbReference type="NCBI Taxonomy" id="363852"/>
    <lineage>
        <taxon>Bacteria</taxon>
        <taxon>Pseudomonadati</taxon>
        <taxon>Bacteroidota</taxon>
        <taxon>Sphingobacteriia</taxon>
        <taxon>Sphingobacteriales</taxon>
        <taxon>Sphingobacteriaceae</taxon>
        <taxon>Pedobacter</taxon>
    </lineage>
</organism>
<proteinExistence type="inferred from homology"/>
<evidence type="ECO:0000256" key="2">
    <source>
        <dbReference type="ARBA" id="ARBA00013855"/>
    </source>
</evidence>
<feature type="transmembrane region" description="Helical" evidence="5">
    <location>
        <begin position="12"/>
        <end position="29"/>
    </location>
</feature>
<feature type="domain" description="Rod shape-determining protein MreC beta-barrel core" evidence="6">
    <location>
        <begin position="111"/>
        <end position="261"/>
    </location>
</feature>
<dbReference type="OrthoDB" id="9811827at2"/>
<dbReference type="KEGG" id="pgs:CPT03_22010"/>
<dbReference type="InterPro" id="IPR007221">
    <property type="entry name" value="MreC"/>
</dbReference>
<dbReference type="Pfam" id="PF04085">
    <property type="entry name" value="MreC"/>
    <property type="match status" value="1"/>
</dbReference>
<reference evidence="7 8" key="1">
    <citation type="submission" date="2017-10" db="EMBL/GenBank/DDBJ databases">
        <title>Whole genome of Pedobacter ginsengisoli T01R-27 isolated from tomato rhizosphere.</title>
        <authorList>
            <person name="Weon H.-Y."/>
            <person name="Lee S.A."/>
            <person name="Sang M.K."/>
            <person name="Song J."/>
        </authorList>
    </citation>
    <scope>NUCLEOTIDE SEQUENCE [LARGE SCALE GENOMIC DNA]</scope>
    <source>
        <strain evidence="7 8">T01R-27</strain>
    </source>
</reference>
<dbReference type="PANTHER" id="PTHR34138">
    <property type="entry name" value="CELL SHAPE-DETERMINING PROTEIN MREC"/>
    <property type="match status" value="1"/>
</dbReference>
<dbReference type="AlphaFoldDB" id="A0A2D1UBE0"/>
<protein>
    <recommendedName>
        <fullName evidence="2">Cell shape-determining protein MreC</fullName>
    </recommendedName>
    <alternativeName>
        <fullName evidence="4">Cell shape protein MreC</fullName>
    </alternativeName>
</protein>
<dbReference type="InterPro" id="IPR055342">
    <property type="entry name" value="MreC_beta-barrel_core"/>
</dbReference>
<dbReference type="EMBL" id="CP024091">
    <property type="protein sequence ID" value="ATP58952.1"/>
    <property type="molecule type" value="Genomic_DNA"/>
</dbReference>
<name>A0A2D1UBE0_9SPHI</name>
<dbReference type="InterPro" id="IPR042177">
    <property type="entry name" value="Cell/Rod_1"/>
</dbReference>
<keyword evidence="8" id="KW-1185">Reference proteome</keyword>
<evidence type="ECO:0000256" key="5">
    <source>
        <dbReference type="SAM" id="Phobius"/>
    </source>
</evidence>
<evidence type="ECO:0000313" key="8">
    <source>
        <dbReference type="Proteomes" id="UP000223749"/>
    </source>
</evidence>
<dbReference type="Gene3D" id="2.40.10.350">
    <property type="entry name" value="Rod shape-determining protein MreC, domain 2"/>
    <property type="match status" value="1"/>
</dbReference>
<dbReference type="Gene3D" id="2.40.10.340">
    <property type="entry name" value="Rod shape-determining protein MreC, domain 1"/>
    <property type="match status" value="1"/>
</dbReference>
<dbReference type="InterPro" id="IPR042175">
    <property type="entry name" value="Cell/Rod_MreC_2"/>
</dbReference>
<dbReference type="PANTHER" id="PTHR34138:SF1">
    <property type="entry name" value="CELL SHAPE-DETERMINING PROTEIN MREC"/>
    <property type="match status" value="1"/>
</dbReference>
<accession>A0A2D1UBE0</accession>
<keyword evidence="5" id="KW-0472">Membrane</keyword>
<evidence type="ECO:0000259" key="6">
    <source>
        <dbReference type="Pfam" id="PF04085"/>
    </source>
</evidence>
<evidence type="ECO:0000256" key="4">
    <source>
        <dbReference type="ARBA" id="ARBA00032089"/>
    </source>
</evidence>
<dbReference type="NCBIfam" id="NF010532">
    <property type="entry name" value="PRK13922.9-3"/>
    <property type="match status" value="1"/>
</dbReference>